<evidence type="ECO:0000256" key="11">
    <source>
        <dbReference type="ARBA" id="ARBA00023125"/>
    </source>
</evidence>
<dbReference type="FunFam" id="3.30.160.60:FF:002343">
    <property type="entry name" value="Zinc finger protein 33A"/>
    <property type="match status" value="1"/>
</dbReference>
<keyword evidence="10" id="KW-0805">Transcription regulation</keyword>
<evidence type="ECO:0000313" key="16">
    <source>
        <dbReference type="Ensembl" id="ENSSOCP00000012766.1"/>
    </source>
</evidence>
<evidence type="ECO:0000256" key="5">
    <source>
        <dbReference type="ARBA" id="ARBA00022723"/>
    </source>
</evidence>
<dbReference type="SMART" id="SM00355">
    <property type="entry name" value="ZnF_C2H2"/>
    <property type="match status" value="5"/>
</dbReference>
<evidence type="ECO:0000256" key="14">
    <source>
        <dbReference type="PROSITE-ProRule" id="PRU00042"/>
    </source>
</evidence>
<keyword evidence="9" id="KW-0832">Ubl conjugation</keyword>
<dbReference type="GO" id="GO:0000978">
    <property type="term" value="F:RNA polymerase II cis-regulatory region sequence-specific DNA binding"/>
    <property type="evidence" value="ECO:0007669"/>
    <property type="project" value="TreeGrafter"/>
</dbReference>
<dbReference type="SUPFAM" id="SSF57667">
    <property type="entry name" value="beta-beta-alpha zinc fingers"/>
    <property type="match status" value="3"/>
</dbReference>
<dbReference type="InterPro" id="IPR013087">
    <property type="entry name" value="Znf_C2H2_type"/>
</dbReference>
<dbReference type="Ensembl" id="ENSSOCT00000013116.1">
    <property type="protein sequence ID" value="ENSSOCP00000012766.1"/>
    <property type="gene ID" value="ENSSOCG00000009712.1"/>
</dbReference>
<dbReference type="Gene3D" id="3.30.160.60">
    <property type="entry name" value="Classic Zinc Finger"/>
    <property type="match status" value="6"/>
</dbReference>
<evidence type="ECO:0000256" key="9">
    <source>
        <dbReference type="ARBA" id="ARBA00022843"/>
    </source>
</evidence>
<dbReference type="Proteomes" id="UP000694551">
    <property type="component" value="Unplaced"/>
</dbReference>
<dbReference type="Pfam" id="PF00096">
    <property type="entry name" value="zf-C2H2"/>
    <property type="match status" value="2"/>
</dbReference>
<feature type="domain" description="C2H2-type" evidence="15">
    <location>
        <begin position="84"/>
        <end position="111"/>
    </location>
</feature>
<keyword evidence="7 14" id="KW-0863">Zinc-finger</keyword>
<name>A0A8D0FC26_STROC</name>
<keyword evidence="11" id="KW-0238">DNA-binding</keyword>
<evidence type="ECO:0000256" key="1">
    <source>
        <dbReference type="ARBA" id="ARBA00003767"/>
    </source>
</evidence>
<dbReference type="GO" id="GO:0000981">
    <property type="term" value="F:DNA-binding transcription factor activity, RNA polymerase II-specific"/>
    <property type="evidence" value="ECO:0007669"/>
    <property type="project" value="TreeGrafter"/>
</dbReference>
<organism evidence="16 17">
    <name type="scientific">Strix occidentalis caurina</name>
    <name type="common">northern spotted owl</name>
    <dbReference type="NCBI Taxonomy" id="311401"/>
    <lineage>
        <taxon>Eukaryota</taxon>
        <taxon>Metazoa</taxon>
        <taxon>Chordata</taxon>
        <taxon>Craniata</taxon>
        <taxon>Vertebrata</taxon>
        <taxon>Euteleostomi</taxon>
        <taxon>Archelosauria</taxon>
        <taxon>Archosauria</taxon>
        <taxon>Dinosauria</taxon>
        <taxon>Saurischia</taxon>
        <taxon>Theropoda</taxon>
        <taxon>Coelurosauria</taxon>
        <taxon>Aves</taxon>
        <taxon>Neognathae</taxon>
        <taxon>Neoaves</taxon>
        <taxon>Telluraves</taxon>
        <taxon>Strigiformes</taxon>
        <taxon>Strigidae</taxon>
        <taxon>Strix</taxon>
    </lineage>
</organism>
<dbReference type="PROSITE" id="PS50157">
    <property type="entry name" value="ZINC_FINGER_C2H2_2"/>
    <property type="match status" value="4"/>
</dbReference>
<dbReference type="FunFam" id="3.30.160.60:FF:000358">
    <property type="entry name" value="zinc finger protein 24"/>
    <property type="match status" value="1"/>
</dbReference>
<dbReference type="GO" id="GO:0005634">
    <property type="term" value="C:nucleus"/>
    <property type="evidence" value="ECO:0007669"/>
    <property type="project" value="UniProtKB-SubCell"/>
</dbReference>
<reference evidence="16" key="1">
    <citation type="submission" date="2025-08" db="UniProtKB">
        <authorList>
            <consortium name="Ensembl"/>
        </authorList>
    </citation>
    <scope>IDENTIFICATION</scope>
</reference>
<keyword evidence="8" id="KW-0862">Zinc</keyword>
<evidence type="ECO:0000256" key="8">
    <source>
        <dbReference type="ARBA" id="ARBA00022833"/>
    </source>
</evidence>
<keyword evidence="13" id="KW-0539">Nucleus</keyword>
<dbReference type="GO" id="GO:0008270">
    <property type="term" value="F:zinc ion binding"/>
    <property type="evidence" value="ECO:0007669"/>
    <property type="project" value="UniProtKB-KW"/>
</dbReference>
<dbReference type="Pfam" id="PF13465">
    <property type="entry name" value="zf-H2C2_2"/>
    <property type="match status" value="1"/>
</dbReference>
<reference evidence="16" key="2">
    <citation type="submission" date="2025-09" db="UniProtKB">
        <authorList>
            <consortium name="Ensembl"/>
        </authorList>
    </citation>
    <scope>IDENTIFICATION</scope>
</reference>
<proteinExistence type="inferred from homology"/>
<keyword evidence="12" id="KW-0804">Transcription</keyword>
<dbReference type="PROSITE" id="PS00028">
    <property type="entry name" value="ZINC_FINGER_C2H2_1"/>
    <property type="match status" value="3"/>
</dbReference>
<dbReference type="PANTHER" id="PTHR24388:SF96">
    <property type="entry name" value="GENE, 32687-RELATED"/>
    <property type="match status" value="1"/>
</dbReference>
<comment type="subcellular location">
    <subcellularLocation>
        <location evidence="2">Nucleus</location>
    </subcellularLocation>
</comment>
<comment type="function">
    <text evidence="1">May be involved in transcriptional regulation.</text>
</comment>
<evidence type="ECO:0000259" key="15">
    <source>
        <dbReference type="PROSITE" id="PS50157"/>
    </source>
</evidence>
<protein>
    <recommendedName>
        <fullName evidence="15">C2H2-type domain-containing protein</fullName>
    </recommendedName>
</protein>
<dbReference type="InterPro" id="IPR036236">
    <property type="entry name" value="Znf_C2H2_sf"/>
</dbReference>
<keyword evidence="5" id="KW-0479">Metal-binding</keyword>
<keyword evidence="4" id="KW-1017">Isopeptide bond</keyword>
<comment type="similarity">
    <text evidence="3">Belongs to the krueppel C2H2-type zinc-finger protein family.</text>
</comment>
<evidence type="ECO:0000256" key="3">
    <source>
        <dbReference type="ARBA" id="ARBA00006991"/>
    </source>
</evidence>
<evidence type="ECO:0000256" key="6">
    <source>
        <dbReference type="ARBA" id="ARBA00022737"/>
    </source>
</evidence>
<evidence type="ECO:0000256" key="4">
    <source>
        <dbReference type="ARBA" id="ARBA00022499"/>
    </source>
</evidence>
<dbReference type="AlphaFoldDB" id="A0A8D0FC26"/>
<accession>A0A8D0FC26</accession>
<evidence type="ECO:0000256" key="13">
    <source>
        <dbReference type="ARBA" id="ARBA00023242"/>
    </source>
</evidence>
<sequence>MESGTVLRHQRTHTKEKHFLCTKCGKCFSYSSSLVIFRWSNSMRRHQRNHTGERPYKCPDCGKTFKDFSSLISHHRVHKGERPDKCLECGECFSHSSSLSTHRRTHTGEKPSSCSDCGESFTQKQTLILHQQIHTGEMPNRCQECQKTFRTSSHLTLTSGSMHRRAPTRACSAGSHSAWVPGVLSIRGPTWRRCPWARDLLWGVTGHRIRSLSPPWVGTSSPLVSSHKPGDVGVEIQRCLWGANAAARYVWGDEGFCDPLSDLNVECLHIEVWRRFTSRCLAYMDNVAFTSPQHVGPSCPRAPASPWGLVGPGRGDV</sequence>
<evidence type="ECO:0000256" key="2">
    <source>
        <dbReference type="ARBA" id="ARBA00004123"/>
    </source>
</evidence>
<dbReference type="InterPro" id="IPR050527">
    <property type="entry name" value="Snail/Krueppel_Znf"/>
</dbReference>
<keyword evidence="6" id="KW-0677">Repeat</keyword>
<feature type="domain" description="C2H2-type" evidence="15">
    <location>
        <begin position="56"/>
        <end position="83"/>
    </location>
</feature>
<evidence type="ECO:0000256" key="10">
    <source>
        <dbReference type="ARBA" id="ARBA00023015"/>
    </source>
</evidence>
<evidence type="ECO:0000256" key="12">
    <source>
        <dbReference type="ARBA" id="ARBA00023163"/>
    </source>
</evidence>
<feature type="domain" description="C2H2-type" evidence="15">
    <location>
        <begin position="112"/>
        <end position="139"/>
    </location>
</feature>
<evidence type="ECO:0000313" key="17">
    <source>
        <dbReference type="Proteomes" id="UP000694551"/>
    </source>
</evidence>
<evidence type="ECO:0000256" key="7">
    <source>
        <dbReference type="ARBA" id="ARBA00022771"/>
    </source>
</evidence>
<dbReference type="PANTHER" id="PTHR24388">
    <property type="entry name" value="ZINC FINGER PROTEIN"/>
    <property type="match status" value="1"/>
</dbReference>
<feature type="domain" description="C2H2-type" evidence="15">
    <location>
        <begin position="19"/>
        <end position="55"/>
    </location>
</feature>
<keyword evidence="17" id="KW-1185">Reference proteome</keyword>
<dbReference type="FunFam" id="3.30.160.60:FF:000247">
    <property type="entry name" value="Zinc finger protein 236"/>
    <property type="match status" value="1"/>
</dbReference>